<dbReference type="Gene3D" id="3.40.420.10">
    <property type="entry name" value="Ricin (A subunit), domain 1"/>
    <property type="match status" value="1"/>
</dbReference>
<evidence type="ECO:0000259" key="7">
    <source>
        <dbReference type="Pfam" id="PF20241"/>
    </source>
</evidence>
<comment type="similarity">
    <text evidence="2">Belongs to the ribosome-inactivating protein family. Type 1 RIP subfamily.</text>
</comment>
<organism evidence="8 9">
    <name type="scientific">Orbilia brochopaga</name>
    <dbReference type="NCBI Taxonomy" id="3140254"/>
    <lineage>
        <taxon>Eukaryota</taxon>
        <taxon>Fungi</taxon>
        <taxon>Dikarya</taxon>
        <taxon>Ascomycota</taxon>
        <taxon>Pezizomycotina</taxon>
        <taxon>Orbiliomycetes</taxon>
        <taxon>Orbiliales</taxon>
        <taxon>Orbiliaceae</taxon>
        <taxon>Orbilia</taxon>
    </lineage>
</organism>
<keyword evidence="9" id="KW-1185">Reference proteome</keyword>
<dbReference type="Proteomes" id="UP001375240">
    <property type="component" value="Unassembled WGS sequence"/>
</dbReference>
<dbReference type="SUPFAM" id="SSF56371">
    <property type="entry name" value="Ribosome inactivating proteins (RIP)"/>
    <property type="match status" value="1"/>
</dbReference>
<comment type="catalytic activity">
    <reaction evidence="1">
        <text>Endohydrolysis of the N-glycosidic bond at one specific adenosine on the 28S rRNA.</text>
        <dbReference type="EC" id="3.2.2.22"/>
    </reaction>
</comment>
<name>A0AAV9UNL7_9PEZI</name>
<dbReference type="PANTHER" id="PTHR33453:SF9">
    <property type="entry name" value="ALBUMIN B-32"/>
    <property type="match status" value="1"/>
</dbReference>
<feature type="domain" description="DUF6598" evidence="7">
    <location>
        <begin position="275"/>
        <end position="513"/>
    </location>
</feature>
<reference evidence="8 9" key="1">
    <citation type="submission" date="2019-10" db="EMBL/GenBank/DDBJ databases">
        <authorList>
            <person name="Palmer J.M."/>
        </authorList>
    </citation>
    <scope>NUCLEOTIDE SEQUENCE [LARGE SCALE GENOMIC DNA]</scope>
    <source>
        <strain evidence="8 9">TWF696</strain>
    </source>
</reference>
<protein>
    <recommendedName>
        <fullName evidence="3">rRNA N-glycosylase</fullName>
        <ecNumber evidence="3">3.2.2.22</ecNumber>
    </recommendedName>
    <alternativeName>
        <fullName evidence="6">rRNA N-glycosidase</fullName>
    </alternativeName>
</protein>
<dbReference type="PRINTS" id="PR00396">
    <property type="entry name" value="SHIGARICIN"/>
</dbReference>
<dbReference type="InterPro" id="IPR001574">
    <property type="entry name" value="Ribosome_inactivat_prot"/>
</dbReference>
<evidence type="ECO:0000256" key="5">
    <source>
        <dbReference type="ARBA" id="ARBA00022821"/>
    </source>
</evidence>
<sequence>MRFRRDCLYALGHRSENGTQWYEFHPGNEYNKKKKRYDVKRGPIIPKAKWLGFEESYLSMDAIASQGNSGQKGGGKDRSQLVLGRQPFKKAVRYLAAGTATTPNIQAQSYLVLLQMLAEAARFDLLLNHITKNWNKPAVPNDDMRALQNNWRTASELILRYDREPIQVAQQLRDRPIIGATDITSLVAFVGLLLRWNPAHEGGTGRGKDRRQFKWTPGKEICLMPIEGWVTRGRSLVDIRSIKQYYTGPLRIRDPTEFRKRQVKSFKPKTEWMAFGWITVSDIEGTRAEIYHKGEAQAIDAKNGDGLALTTDLTRALSAANHFTIETEIYERPSKFLGLFGNVDFNRDAISKGTYDWDAFATTKENVYDQIQIATIPGGLGYVDVEYIVMSDAAEALITIVTMNPGGRREADVYGTITAFYDGPEAVGPMSTTLLKTDSGGRSNVKHLKSIPLQRPFVVIPLDKELKISAQIWGHNFFGRDDEVAKGDATFTPKVGTSSQEMIEGQSGAILVQITWL</sequence>
<dbReference type="GO" id="GO:0030598">
    <property type="term" value="F:rRNA N-glycosylase activity"/>
    <property type="evidence" value="ECO:0007669"/>
    <property type="project" value="UniProtKB-EC"/>
</dbReference>
<evidence type="ECO:0000256" key="4">
    <source>
        <dbReference type="ARBA" id="ARBA00022801"/>
    </source>
</evidence>
<dbReference type="EMBL" id="JAVHNQ010000006">
    <property type="protein sequence ID" value="KAK6344473.1"/>
    <property type="molecule type" value="Genomic_DNA"/>
</dbReference>
<dbReference type="InterPro" id="IPR036041">
    <property type="entry name" value="Ribosome-inact_prot_sf"/>
</dbReference>
<gene>
    <name evidence="8" type="ORF">TWF696_008109</name>
</gene>
<dbReference type="InterPro" id="IPR046533">
    <property type="entry name" value="DUF6598"/>
</dbReference>
<evidence type="ECO:0000313" key="8">
    <source>
        <dbReference type="EMBL" id="KAK6344473.1"/>
    </source>
</evidence>
<evidence type="ECO:0000256" key="6">
    <source>
        <dbReference type="ARBA" id="ARBA00030788"/>
    </source>
</evidence>
<dbReference type="AlphaFoldDB" id="A0AAV9UNL7"/>
<dbReference type="EC" id="3.2.2.22" evidence="3"/>
<proteinExistence type="inferred from homology"/>
<dbReference type="GO" id="GO:0017148">
    <property type="term" value="P:negative regulation of translation"/>
    <property type="evidence" value="ECO:0007669"/>
    <property type="project" value="InterPro"/>
</dbReference>
<dbReference type="Pfam" id="PF20241">
    <property type="entry name" value="DUF6598"/>
    <property type="match status" value="1"/>
</dbReference>
<dbReference type="InterPro" id="IPR016138">
    <property type="entry name" value="Ribosome_inactivat_prot_sub1"/>
</dbReference>
<comment type="caution">
    <text evidence="8">The sequence shown here is derived from an EMBL/GenBank/DDBJ whole genome shotgun (WGS) entry which is preliminary data.</text>
</comment>
<evidence type="ECO:0000256" key="3">
    <source>
        <dbReference type="ARBA" id="ARBA00012001"/>
    </source>
</evidence>
<keyword evidence="5" id="KW-0611">Plant defense</keyword>
<dbReference type="GO" id="GO:0006952">
    <property type="term" value="P:defense response"/>
    <property type="evidence" value="ECO:0007669"/>
    <property type="project" value="UniProtKB-KW"/>
</dbReference>
<dbReference type="Pfam" id="PF00161">
    <property type="entry name" value="RIP"/>
    <property type="match status" value="1"/>
</dbReference>
<keyword evidence="4" id="KW-0378">Hydrolase</keyword>
<dbReference type="PANTHER" id="PTHR33453">
    <property type="match status" value="1"/>
</dbReference>
<accession>A0AAV9UNL7</accession>
<evidence type="ECO:0000256" key="2">
    <source>
        <dbReference type="ARBA" id="ARBA00008544"/>
    </source>
</evidence>
<dbReference type="InterPro" id="IPR017989">
    <property type="entry name" value="Ribosome_inactivat_1/2"/>
</dbReference>
<evidence type="ECO:0000256" key="1">
    <source>
        <dbReference type="ARBA" id="ARBA00000237"/>
    </source>
</evidence>
<evidence type="ECO:0000313" key="9">
    <source>
        <dbReference type="Proteomes" id="UP001375240"/>
    </source>
</evidence>